<evidence type="ECO:0000313" key="2">
    <source>
        <dbReference type="EMBL" id="KHS49424.1"/>
    </source>
</evidence>
<dbReference type="AlphaFoldDB" id="A0A0B8ZT95"/>
<reference evidence="3 4" key="1">
    <citation type="submission" date="2014-10" db="EMBL/GenBank/DDBJ databases">
        <title>Draft genome sequence of Novosphingobium subterraneum DSM 12447.</title>
        <authorList>
            <person name="Gan H.M."/>
            <person name="Gan H.Y."/>
            <person name="Savka M.A."/>
        </authorList>
    </citation>
    <scope>NUCLEOTIDE SEQUENCE [LARGE SCALE GENOMIC DNA]</scope>
    <source>
        <strain evidence="3 4">DSM 12447</strain>
    </source>
</reference>
<dbReference type="Pfam" id="PF04326">
    <property type="entry name" value="SLFN_AlbA_2"/>
    <property type="match status" value="1"/>
</dbReference>
<comment type="caution">
    <text evidence="3">The sequence shown here is derived from an EMBL/GenBank/DDBJ whole genome shotgun (WGS) entry which is preliminary data.</text>
</comment>
<protein>
    <submittedName>
        <fullName evidence="3">Divergent AAA domain protein</fullName>
    </submittedName>
</protein>
<dbReference type="InterPro" id="IPR038475">
    <property type="entry name" value="RecG_C_sf"/>
</dbReference>
<dbReference type="EMBL" id="JRVC01000001">
    <property type="protein sequence ID" value="KHS49646.1"/>
    <property type="molecule type" value="Genomic_DNA"/>
</dbReference>
<name>A0A0B8ZT95_9SPHN</name>
<dbReference type="Proteomes" id="UP000031338">
    <property type="component" value="Unassembled WGS sequence"/>
</dbReference>
<dbReference type="PANTHER" id="PTHR30595:SF6">
    <property type="entry name" value="SCHLAFEN ALBA-2 DOMAIN-CONTAINING PROTEIN"/>
    <property type="match status" value="1"/>
</dbReference>
<dbReference type="Gene3D" id="3.30.950.30">
    <property type="entry name" value="Schlafen, AAA domain"/>
    <property type="match status" value="1"/>
</dbReference>
<dbReference type="Gene3D" id="3.30.565.60">
    <property type="match status" value="1"/>
</dbReference>
<dbReference type="InterPro" id="IPR007421">
    <property type="entry name" value="Schlafen_AlbA_2_dom"/>
</dbReference>
<dbReference type="InterPro" id="IPR038461">
    <property type="entry name" value="Schlafen_AlbA_2_dom_sf"/>
</dbReference>
<dbReference type="EMBL" id="JRVC01000001">
    <property type="protein sequence ID" value="KHS49424.1"/>
    <property type="molecule type" value="Genomic_DNA"/>
</dbReference>
<sequence length="554" mass="62520">MDQAALTSLLAQLIANWEDEVVEFKEAGKDYDTDKIGRYFSALSNEANLRNAERGWLVFGVNDKSRKVVGTAYRPEIDRLLSLKNQMRDGTEPSVTLRNIHVLIDEDGHRVILFEIPAAPRGMPISWSGHYFARAGESLMPLGLDKLDEIRGQTIATDWTAQVVEGATLADLDPKAISVARERFAEKHARRVSPEEVAGWSDATFLDRAKVTQNGAITRAALLLLGKMEAAGKLSPHPAEITWSLRGEEQAYEHFYPPFLLTSSEVFARIRNVQIRILPQDQLLAHEVSKYDQSVVLEALHNCIAHQDYTRNGRIVVTEYLDRLTFESEGGFVDGEPTDYATGARSTPRRYRNSWLVQAMAELNMIDQMGYGIQRIYEAQRRRFFPLPDYDVKDPTAVSLTIHGRVVDPAYSRLLMQQAELDLVDVVNLDRVQKKLPITDDAIKHLRRRKLIEGRKPNFHVSATVAAATATMADYVRTRAQDDEFYAKLLTDYLAGAGRATRREVDQLLLDKLSDALTPEQRTKKIANLLTKLRRQGVIVNKGPRAAPQWMLAE</sequence>
<dbReference type="PATRIC" id="fig|48936.3.peg.131"/>
<dbReference type="PANTHER" id="PTHR30595">
    <property type="entry name" value="GLPR-RELATED TRANSCRIPTIONAL REPRESSOR"/>
    <property type="match status" value="1"/>
</dbReference>
<dbReference type="STRING" id="48936.NJ75_00127"/>
<evidence type="ECO:0000313" key="3">
    <source>
        <dbReference type="EMBL" id="KHS49646.1"/>
    </source>
</evidence>
<organism evidence="3 4">
    <name type="scientific">Novosphingobium subterraneum</name>
    <dbReference type="NCBI Taxonomy" id="48936"/>
    <lineage>
        <taxon>Bacteria</taxon>
        <taxon>Pseudomonadati</taxon>
        <taxon>Pseudomonadota</taxon>
        <taxon>Alphaproteobacteria</taxon>
        <taxon>Sphingomonadales</taxon>
        <taxon>Sphingomonadaceae</taxon>
        <taxon>Novosphingobium</taxon>
    </lineage>
</organism>
<dbReference type="RefSeq" id="WP_039330783.1">
    <property type="nucleotide sequence ID" value="NZ_JRVC01000001.1"/>
</dbReference>
<accession>A0A0B8ZT95</accession>
<keyword evidence="4" id="KW-1185">Reference proteome</keyword>
<evidence type="ECO:0000313" key="4">
    <source>
        <dbReference type="Proteomes" id="UP000031338"/>
    </source>
</evidence>
<feature type="domain" description="Schlafen AlbA-2" evidence="1">
    <location>
        <begin position="18"/>
        <end position="139"/>
    </location>
</feature>
<proteinExistence type="predicted"/>
<gene>
    <name evidence="2" type="ORF">NJ75_00127</name>
    <name evidence="3" type="ORF">NJ75_00349</name>
</gene>
<evidence type="ECO:0000259" key="1">
    <source>
        <dbReference type="Pfam" id="PF04326"/>
    </source>
</evidence>
<dbReference type="Pfam" id="PF13749">
    <property type="entry name" value="HATPase_c_4"/>
    <property type="match status" value="1"/>
</dbReference>